<comment type="subunit">
    <text evidence="9">Homohexamer.</text>
</comment>
<proteinExistence type="inferred from homology"/>
<evidence type="ECO:0000256" key="6">
    <source>
        <dbReference type="ARBA" id="ARBA00022842"/>
    </source>
</evidence>
<gene>
    <name evidence="9 11" type="primary">coaD</name>
    <name evidence="11" type="ORF">ACFP3V_06165</name>
</gene>
<keyword evidence="7 9" id="KW-0173">Coenzyme A biosynthesis</keyword>
<evidence type="ECO:0000256" key="3">
    <source>
        <dbReference type="ARBA" id="ARBA00022695"/>
    </source>
</evidence>
<dbReference type="InterPro" id="IPR001980">
    <property type="entry name" value="PPAT"/>
</dbReference>
<feature type="binding site" evidence="9">
    <location>
        <position position="76"/>
    </location>
    <ligand>
        <name>substrate</name>
    </ligand>
</feature>
<evidence type="ECO:0000313" key="11">
    <source>
        <dbReference type="EMBL" id="MFC5906796.1"/>
    </source>
</evidence>
<feature type="binding site" evidence="9">
    <location>
        <begin position="125"/>
        <end position="131"/>
    </location>
    <ligand>
        <name>ATP</name>
        <dbReference type="ChEBI" id="CHEBI:30616"/>
    </ligand>
</feature>
<protein>
    <recommendedName>
        <fullName evidence="9">Phosphopantetheine adenylyltransferase</fullName>
        <ecNumber evidence="9">2.7.7.3</ecNumber>
    </recommendedName>
    <alternativeName>
        <fullName evidence="9">Dephospho-CoA pyrophosphorylase</fullName>
    </alternativeName>
    <alternativeName>
        <fullName evidence="9">Pantetheine-phosphate adenylyltransferase</fullName>
        <shortName evidence="9">PPAT</shortName>
    </alternativeName>
</protein>
<keyword evidence="5 9" id="KW-0067">ATP-binding</keyword>
<dbReference type="Proteomes" id="UP001596174">
    <property type="component" value="Unassembled WGS sequence"/>
</dbReference>
<dbReference type="EC" id="2.7.7.3" evidence="9"/>
<dbReference type="CDD" id="cd02163">
    <property type="entry name" value="PPAT"/>
    <property type="match status" value="1"/>
</dbReference>
<comment type="caution">
    <text evidence="11">The sequence shown here is derived from an EMBL/GenBank/DDBJ whole genome shotgun (WGS) entry which is preliminary data.</text>
</comment>
<dbReference type="NCBIfam" id="TIGR00125">
    <property type="entry name" value="cyt_tran_rel"/>
    <property type="match status" value="1"/>
</dbReference>
<feature type="binding site" evidence="9">
    <location>
        <position position="90"/>
    </location>
    <ligand>
        <name>substrate</name>
    </ligand>
</feature>
<evidence type="ECO:0000256" key="7">
    <source>
        <dbReference type="ARBA" id="ARBA00022993"/>
    </source>
</evidence>
<dbReference type="Pfam" id="PF01467">
    <property type="entry name" value="CTP_transf_like"/>
    <property type="match status" value="1"/>
</dbReference>
<dbReference type="PANTHER" id="PTHR21342:SF1">
    <property type="entry name" value="PHOSPHOPANTETHEINE ADENYLYLTRANSFERASE"/>
    <property type="match status" value="1"/>
</dbReference>
<comment type="similarity">
    <text evidence="9">Belongs to the bacterial CoaD family.</text>
</comment>
<evidence type="ECO:0000256" key="5">
    <source>
        <dbReference type="ARBA" id="ARBA00022840"/>
    </source>
</evidence>
<dbReference type="InterPro" id="IPR004821">
    <property type="entry name" value="Cyt_trans-like"/>
</dbReference>
<keyword evidence="2 9" id="KW-0808">Transferase</keyword>
<comment type="catalytic activity">
    <reaction evidence="8 9">
        <text>(R)-4'-phosphopantetheine + ATP + H(+) = 3'-dephospho-CoA + diphosphate</text>
        <dbReference type="Rhea" id="RHEA:19801"/>
        <dbReference type="ChEBI" id="CHEBI:15378"/>
        <dbReference type="ChEBI" id="CHEBI:30616"/>
        <dbReference type="ChEBI" id="CHEBI:33019"/>
        <dbReference type="ChEBI" id="CHEBI:57328"/>
        <dbReference type="ChEBI" id="CHEBI:61723"/>
        <dbReference type="EC" id="2.7.7.3"/>
    </reaction>
</comment>
<feature type="binding site" evidence="9">
    <location>
        <begin position="91"/>
        <end position="93"/>
    </location>
    <ligand>
        <name>ATP</name>
        <dbReference type="ChEBI" id="CHEBI:30616"/>
    </ligand>
</feature>
<dbReference type="InterPro" id="IPR014729">
    <property type="entry name" value="Rossmann-like_a/b/a_fold"/>
</dbReference>
<dbReference type="SUPFAM" id="SSF52374">
    <property type="entry name" value="Nucleotidylyl transferase"/>
    <property type="match status" value="1"/>
</dbReference>
<feature type="domain" description="Cytidyltransferase-like" evidence="10">
    <location>
        <begin position="8"/>
        <end position="135"/>
    </location>
</feature>
<comment type="cofactor">
    <cofactor evidence="9">
        <name>Mg(2+)</name>
        <dbReference type="ChEBI" id="CHEBI:18420"/>
    </cofactor>
</comment>
<evidence type="ECO:0000256" key="8">
    <source>
        <dbReference type="ARBA" id="ARBA00029346"/>
    </source>
</evidence>
<feature type="binding site" evidence="9">
    <location>
        <position position="20"/>
    </location>
    <ligand>
        <name>ATP</name>
        <dbReference type="ChEBI" id="CHEBI:30616"/>
    </ligand>
</feature>
<organism evidence="11 12">
    <name type="scientific">Streptacidiphilus monticola</name>
    <dbReference type="NCBI Taxonomy" id="2161674"/>
    <lineage>
        <taxon>Bacteria</taxon>
        <taxon>Bacillati</taxon>
        <taxon>Actinomycetota</taxon>
        <taxon>Actinomycetes</taxon>
        <taxon>Kitasatosporales</taxon>
        <taxon>Streptomycetaceae</taxon>
        <taxon>Streptacidiphilus</taxon>
    </lineage>
</organism>
<comment type="subcellular location">
    <subcellularLocation>
        <location evidence="9">Cytoplasm</location>
    </subcellularLocation>
</comment>
<keyword evidence="4 9" id="KW-0547">Nucleotide-binding</keyword>
<feature type="binding site" evidence="9">
    <location>
        <position position="101"/>
    </location>
    <ligand>
        <name>ATP</name>
        <dbReference type="ChEBI" id="CHEBI:30616"/>
    </ligand>
</feature>
<dbReference type="GO" id="GO:0004595">
    <property type="term" value="F:pantetheine-phosphate adenylyltransferase activity"/>
    <property type="evidence" value="ECO:0007669"/>
    <property type="project" value="UniProtKB-EC"/>
</dbReference>
<reference evidence="12" key="1">
    <citation type="journal article" date="2019" name="Int. J. Syst. Evol. Microbiol.">
        <title>The Global Catalogue of Microorganisms (GCM) 10K type strain sequencing project: providing services to taxonomists for standard genome sequencing and annotation.</title>
        <authorList>
            <consortium name="The Broad Institute Genomics Platform"/>
            <consortium name="The Broad Institute Genome Sequencing Center for Infectious Disease"/>
            <person name="Wu L."/>
            <person name="Ma J."/>
        </authorList>
    </citation>
    <scope>NUCLEOTIDE SEQUENCE [LARGE SCALE GENOMIC DNA]</scope>
    <source>
        <strain evidence="12">JCM 4816</strain>
    </source>
</reference>
<accession>A0ABW1FWH5</accession>
<dbReference type="HAMAP" id="MF_00151">
    <property type="entry name" value="PPAT_bact"/>
    <property type="match status" value="1"/>
</dbReference>
<feature type="binding site" evidence="9">
    <location>
        <position position="44"/>
    </location>
    <ligand>
        <name>substrate</name>
    </ligand>
</feature>
<comment type="function">
    <text evidence="9">Reversibly transfers an adenylyl group from ATP to 4'-phosphopantetheine, yielding dephospho-CoA (dPCoA) and pyrophosphate.</text>
</comment>
<dbReference type="Gene3D" id="3.40.50.620">
    <property type="entry name" value="HUPs"/>
    <property type="match status" value="1"/>
</dbReference>
<name>A0ABW1FWH5_9ACTN</name>
<dbReference type="EMBL" id="JBHSQJ010000019">
    <property type="protein sequence ID" value="MFC5906796.1"/>
    <property type="molecule type" value="Genomic_DNA"/>
</dbReference>
<evidence type="ECO:0000256" key="4">
    <source>
        <dbReference type="ARBA" id="ARBA00022741"/>
    </source>
</evidence>
<evidence type="ECO:0000313" key="12">
    <source>
        <dbReference type="Proteomes" id="UP001596174"/>
    </source>
</evidence>
<dbReference type="NCBIfam" id="TIGR01510">
    <property type="entry name" value="coaD_prev_kdtB"/>
    <property type="match status" value="1"/>
</dbReference>
<evidence type="ECO:0000256" key="9">
    <source>
        <dbReference type="HAMAP-Rule" id="MF_00151"/>
    </source>
</evidence>
<dbReference type="RefSeq" id="WP_380580670.1">
    <property type="nucleotide sequence ID" value="NZ_JBHSQJ010000019.1"/>
</dbReference>
<keyword evidence="12" id="KW-1185">Reference proteome</keyword>
<dbReference type="PANTHER" id="PTHR21342">
    <property type="entry name" value="PHOSPHOPANTETHEINE ADENYLYLTRANSFERASE"/>
    <property type="match status" value="1"/>
</dbReference>
<feature type="binding site" evidence="9">
    <location>
        <position position="12"/>
    </location>
    <ligand>
        <name>substrate</name>
    </ligand>
</feature>
<keyword evidence="3 9" id="KW-0548">Nucleotidyltransferase</keyword>
<comment type="pathway">
    <text evidence="9">Cofactor biosynthesis; coenzyme A biosynthesis; CoA from (R)-pantothenate: step 4/5.</text>
</comment>
<evidence type="ECO:0000259" key="10">
    <source>
        <dbReference type="Pfam" id="PF01467"/>
    </source>
</evidence>
<keyword evidence="1 9" id="KW-0963">Cytoplasm</keyword>
<dbReference type="PRINTS" id="PR01020">
    <property type="entry name" value="LPSBIOSNTHSS"/>
</dbReference>
<evidence type="ECO:0000256" key="1">
    <source>
        <dbReference type="ARBA" id="ARBA00022490"/>
    </source>
</evidence>
<feature type="binding site" evidence="9">
    <location>
        <begin position="12"/>
        <end position="13"/>
    </location>
    <ligand>
        <name>ATP</name>
        <dbReference type="ChEBI" id="CHEBI:30616"/>
    </ligand>
</feature>
<feature type="site" description="Transition state stabilizer" evidence="9">
    <location>
        <position position="20"/>
    </location>
</feature>
<sequence>MSTERRAVCPGSFDPITNGHLDIIERASRLYDTVYVAVAINRSKAGLFTVEERIDMIREATAGYGNVRVESHQGLLVDFCKEREIPAIVKGLRAVSDFDYELQMAQMNHGLTGVETLFVPTSPTWSFLSSSLVKEVAGYGGDVSHLVPELVFRRLTARIAERRADQQGKS</sequence>
<evidence type="ECO:0000256" key="2">
    <source>
        <dbReference type="ARBA" id="ARBA00022679"/>
    </source>
</evidence>
<keyword evidence="6 9" id="KW-0460">Magnesium</keyword>